<dbReference type="KEGG" id="ptm:GSPATT00002476001"/>
<dbReference type="HOGENOM" id="CLU_3018420_0_0_1"/>
<protein>
    <submittedName>
        <fullName evidence="1">Uncharacterized protein</fullName>
    </submittedName>
</protein>
<dbReference type="AlphaFoldDB" id="A0DPW0"/>
<name>A0DPW0_PARTE</name>
<proteinExistence type="predicted"/>
<organism evidence="1 2">
    <name type="scientific">Paramecium tetraurelia</name>
    <dbReference type="NCBI Taxonomy" id="5888"/>
    <lineage>
        <taxon>Eukaryota</taxon>
        <taxon>Sar</taxon>
        <taxon>Alveolata</taxon>
        <taxon>Ciliophora</taxon>
        <taxon>Intramacronucleata</taxon>
        <taxon>Oligohymenophorea</taxon>
        <taxon>Peniculida</taxon>
        <taxon>Parameciidae</taxon>
        <taxon>Paramecium</taxon>
    </lineage>
</organism>
<dbReference type="EMBL" id="CT868540">
    <property type="protein sequence ID" value="CAK85077.1"/>
    <property type="molecule type" value="Genomic_DNA"/>
</dbReference>
<dbReference type="Proteomes" id="UP000000600">
    <property type="component" value="Unassembled WGS sequence"/>
</dbReference>
<dbReference type="GeneID" id="5038277"/>
<keyword evidence="2" id="KW-1185">Reference proteome</keyword>
<dbReference type="RefSeq" id="XP_001452474.1">
    <property type="nucleotide sequence ID" value="XM_001452437.1"/>
</dbReference>
<gene>
    <name evidence="1" type="ORF">GSPATT00002476001</name>
</gene>
<sequence>MGILGQRQSWSKFQQFVFSQNEKLEQIMKYRRRYVSIRLQNFIASYKDKYRQQYYK</sequence>
<reference evidence="1 2" key="1">
    <citation type="journal article" date="2006" name="Nature">
        <title>Global trends of whole-genome duplications revealed by the ciliate Paramecium tetraurelia.</title>
        <authorList>
            <consortium name="Genoscope"/>
            <person name="Aury J.-M."/>
            <person name="Jaillon O."/>
            <person name="Duret L."/>
            <person name="Noel B."/>
            <person name="Jubin C."/>
            <person name="Porcel B.M."/>
            <person name="Segurens B."/>
            <person name="Daubin V."/>
            <person name="Anthouard V."/>
            <person name="Aiach N."/>
            <person name="Arnaiz O."/>
            <person name="Billaut A."/>
            <person name="Beisson J."/>
            <person name="Blanc I."/>
            <person name="Bouhouche K."/>
            <person name="Camara F."/>
            <person name="Duharcourt S."/>
            <person name="Guigo R."/>
            <person name="Gogendeau D."/>
            <person name="Katinka M."/>
            <person name="Keller A.-M."/>
            <person name="Kissmehl R."/>
            <person name="Klotz C."/>
            <person name="Koll F."/>
            <person name="Le Moue A."/>
            <person name="Lepere C."/>
            <person name="Malinsky S."/>
            <person name="Nowacki M."/>
            <person name="Nowak J.K."/>
            <person name="Plattner H."/>
            <person name="Poulain J."/>
            <person name="Ruiz F."/>
            <person name="Serrano V."/>
            <person name="Zagulski M."/>
            <person name="Dessen P."/>
            <person name="Betermier M."/>
            <person name="Weissenbach J."/>
            <person name="Scarpelli C."/>
            <person name="Schachter V."/>
            <person name="Sperling L."/>
            <person name="Meyer E."/>
            <person name="Cohen J."/>
            <person name="Wincker P."/>
        </authorList>
    </citation>
    <scope>NUCLEOTIDE SEQUENCE [LARGE SCALE GENOMIC DNA]</scope>
    <source>
        <strain evidence="1 2">Stock d4-2</strain>
    </source>
</reference>
<accession>A0DPW0</accession>
<evidence type="ECO:0000313" key="1">
    <source>
        <dbReference type="EMBL" id="CAK85077.1"/>
    </source>
</evidence>
<dbReference type="InParanoid" id="A0DPW0"/>
<evidence type="ECO:0000313" key="2">
    <source>
        <dbReference type="Proteomes" id="UP000000600"/>
    </source>
</evidence>